<dbReference type="PROSITE" id="PS50110">
    <property type="entry name" value="RESPONSE_REGULATORY"/>
    <property type="match status" value="1"/>
</dbReference>
<feature type="modified residue" description="4-aspartylphosphate" evidence="1">
    <location>
        <position position="104"/>
    </location>
</feature>
<dbReference type="PANTHER" id="PTHR45228">
    <property type="entry name" value="CYCLIC DI-GMP PHOSPHODIESTERASE TM_0186-RELATED"/>
    <property type="match status" value="1"/>
</dbReference>
<dbReference type="AlphaFoldDB" id="A0A431VI80"/>
<feature type="domain" description="Response regulatory" evidence="2">
    <location>
        <begin position="49"/>
        <end position="173"/>
    </location>
</feature>
<dbReference type="PROSITE" id="PS51832">
    <property type="entry name" value="HD_GYP"/>
    <property type="match status" value="1"/>
</dbReference>
<dbReference type="RefSeq" id="WP_126615732.1">
    <property type="nucleotide sequence ID" value="NZ_JBHUCY010000043.1"/>
</dbReference>
<evidence type="ECO:0000313" key="5">
    <source>
        <dbReference type="Proteomes" id="UP000277007"/>
    </source>
</evidence>
<keyword evidence="1" id="KW-0597">Phosphoprotein</keyword>
<proteinExistence type="predicted"/>
<dbReference type="CDD" id="cd00077">
    <property type="entry name" value="HDc"/>
    <property type="match status" value="1"/>
</dbReference>
<dbReference type="EMBL" id="RXMA01000010">
    <property type="protein sequence ID" value="RTR19852.1"/>
    <property type="molecule type" value="Genomic_DNA"/>
</dbReference>
<evidence type="ECO:0000256" key="1">
    <source>
        <dbReference type="PROSITE-ProRule" id="PRU00169"/>
    </source>
</evidence>
<reference evidence="4 5" key="1">
    <citation type="submission" date="2018-12" db="EMBL/GenBank/DDBJ databases">
        <authorList>
            <person name="Yang Y."/>
        </authorList>
    </citation>
    <scope>NUCLEOTIDE SEQUENCE [LARGE SCALE GENOMIC DNA]</scope>
    <source>
        <strain evidence="4 5">L-25-5w-1</strain>
    </source>
</reference>
<dbReference type="CDD" id="cd00156">
    <property type="entry name" value="REC"/>
    <property type="match status" value="1"/>
</dbReference>
<dbReference type="InterPro" id="IPR021800">
    <property type="entry name" value="DUF3369"/>
</dbReference>
<dbReference type="OrthoDB" id="7326651at2"/>
<dbReference type="GO" id="GO:0008081">
    <property type="term" value="F:phosphoric diester hydrolase activity"/>
    <property type="evidence" value="ECO:0007669"/>
    <property type="project" value="UniProtKB-ARBA"/>
</dbReference>
<dbReference type="InterPro" id="IPR011006">
    <property type="entry name" value="CheY-like_superfamily"/>
</dbReference>
<dbReference type="InterPro" id="IPR003607">
    <property type="entry name" value="HD/PDEase_dom"/>
</dbReference>
<evidence type="ECO:0000259" key="3">
    <source>
        <dbReference type="PROSITE" id="PS51832"/>
    </source>
</evidence>
<dbReference type="GO" id="GO:0000160">
    <property type="term" value="P:phosphorelay signal transduction system"/>
    <property type="evidence" value="ECO:0007669"/>
    <property type="project" value="InterPro"/>
</dbReference>
<keyword evidence="5" id="KW-1185">Reference proteome</keyword>
<evidence type="ECO:0000313" key="4">
    <source>
        <dbReference type="EMBL" id="RTR19852.1"/>
    </source>
</evidence>
<accession>A0A431VI80</accession>
<dbReference type="Pfam" id="PF00072">
    <property type="entry name" value="Response_reg"/>
    <property type="match status" value="1"/>
</dbReference>
<gene>
    <name evidence="4" type="ORF">EJ903_12700</name>
</gene>
<dbReference type="InterPro" id="IPR037522">
    <property type="entry name" value="HD_GYP_dom"/>
</dbReference>
<comment type="caution">
    <text evidence="4">The sequence shown here is derived from an EMBL/GenBank/DDBJ whole genome shotgun (WGS) entry which is preliminary data.</text>
</comment>
<dbReference type="SUPFAM" id="SSF109604">
    <property type="entry name" value="HD-domain/PDEase-like"/>
    <property type="match status" value="1"/>
</dbReference>
<organism evidence="4 5">
    <name type="scientific">Azospirillum griseum</name>
    <dbReference type="NCBI Taxonomy" id="2496639"/>
    <lineage>
        <taxon>Bacteria</taxon>
        <taxon>Pseudomonadati</taxon>
        <taxon>Pseudomonadota</taxon>
        <taxon>Alphaproteobacteria</taxon>
        <taxon>Rhodospirillales</taxon>
        <taxon>Azospirillaceae</taxon>
        <taxon>Azospirillum</taxon>
    </lineage>
</organism>
<sequence length="548" mass="59986">MTHTDQTTGDAPDDDLFFLDEGEESAAVPPDVDAPAHPLAAAPSGQRWKLLIVDDEPEVHSITKLVLSDFAYKGRPAHFISAHSAEEARTILARETDIAMILLDVVMETEDAGLQLVHHIREELKNRHVRIILRTGQPGQAPERAVILDYDINDYKAKTQLTAQQLFTTTVAALRSYEDIMAIEANRRGLQKIIDASSSLFQARSMKLFAGGVLTQLSGLLGVGPDAILCVQRGSVLGGARDGLYVLAGAGRFETLINEPALNHVDPDVLGLVMACLESRANHYAGEHITLYIRTPNRRENVVYLRSDRPLSDLDRELIEVFCGKISVGFDNLYLYEQLHRAQQGTLAALADLAERRAADADGDNRFARSLRIAAVTERIARQLRDENRFPEIIDESFLSIIGLSAILHDVGNAAIDPSITAKPGPLSPDERAAMQRHTLAGADLLTRASRLTDGQTHLHIGADVARWHHENWDGRGYPDGLAGDAIPLSARIVAVADAYDAMRHHRPHRAALSHDATLTEIRNDSGHRFDPVVVAAFLAVEGEIAGL</sequence>
<dbReference type="Pfam" id="PF11849">
    <property type="entry name" value="DUF3369"/>
    <property type="match status" value="1"/>
</dbReference>
<protein>
    <submittedName>
        <fullName evidence="4">DUF3369 domain-containing protein</fullName>
    </submittedName>
</protein>
<dbReference type="InterPro" id="IPR052020">
    <property type="entry name" value="Cyclic_di-GMP/3'3'-cGAMP_PDE"/>
</dbReference>
<dbReference type="SMART" id="SM00471">
    <property type="entry name" value="HDc"/>
    <property type="match status" value="1"/>
</dbReference>
<dbReference type="Gene3D" id="1.10.3210.10">
    <property type="entry name" value="Hypothetical protein af1432"/>
    <property type="match status" value="1"/>
</dbReference>
<name>A0A431VI80_9PROT</name>
<dbReference type="InterPro" id="IPR001789">
    <property type="entry name" value="Sig_transdc_resp-reg_receiver"/>
</dbReference>
<evidence type="ECO:0000259" key="2">
    <source>
        <dbReference type="PROSITE" id="PS50110"/>
    </source>
</evidence>
<feature type="domain" description="HD-GYP" evidence="3">
    <location>
        <begin position="339"/>
        <end position="548"/>
    </location>
</feature>
<dbReference type="Proteomes" id="UP000277007">
    <property type="component" value="Unassembled WGS sequence"/>
</dbReference>
<dbReference type="Pfam" id="PF13487">
    <property type="entry name" value="HD_5"/>
    <property type="match status" value="1"/>
</dbReference>
<dbReference type="PANTHER" id="PTHR45228:SF9">
    <property type="entry name" value="3'3'-CGAMP-SPECIFIC PHOSPHODIESTERASE 2"/>
    <property type="match status" value="1"/>
</dbReference>
<dbReference type="Gene3D" id="3.40.50.2300">
    <property type="match status" value="1"/>
</dbReference>
<dbReference type="SUPFAM" id="SSF52172">
    <property type="entry name" value="CheY-like"/>
    <property type="match status" value="1"/>
</dbReference>